<dbReference type="NCBIfam" id="NF033581">
    <property type="entry name" value="transpos_IS5_4"/>
    <property type="match status" value="1"/>
</dbReference>
<dbReference type="AlphaFoldDB" id="A0A165Z9I4"/>
<evidence type="ECO:0000259" key="5">
    <source>
        <dbReference type="Pfam" id="PF01609"/>
    </source>
</evidence>
<gene>
    <name evidence="7" type="ORF">MBCUR_18050</name>
</gene>
<dbReference type="PATRIC" id="fig|49547.3.peg.1905"/>
<accession>A0A165Z9I4</accession>
<evidence type="ECO:0000256" key="1">
    <source>
        <dbReference type="ARBA" id="ARBA00003544"/>
    </source>
</evidence>
<comment type="function">
    <text evidence="1">Involved in the transposition of the insertion sequence IS5.</text>
</comment>
<dbReference type="GO" id="GO:0006313">
    <property type="term" value="P:DNA transposition"/>
    <property type="evidence" value="ECO:0007669"/>
    <property type="project" value="InterPro"/>
</dbReference>
<dbReference type="EMBL" id="LWMV01000213">
    <property type="protein sequence ID" value="KZX10434.1"/>
    <property type="molecule type" value="Genomic_DNA"/>
</dbReference>
<keyword evidence="3" id="KW-0233">DNA recombination</keyword>
<reference evidence="7 8" key="1">
    <citation type="submission" date="2016-04" db="EMBL/GenBank/DDBJ databases">
        <title>Genome sequence of Methanobrevibacter curvatus DSM 11111.</title>
        <authorList>
            <person name="Poehlein A."/>
            <person name="Seedorf H."/>
            <person name="Daniel R."/>
        </authorList>
    </citation>
    <scope>NUCLEOTIDE SEQUENCE [LARGE SCALE GENOMIC DNA]</scope>
    <source>
        <strain evidence="7 8">DSM 11111</strain>
    </source>
</reference>
<dbReference type="Pfam" id="PF01609">
    <property type="entry name" value="DDE_Tnp_1"/>
    <property type="match status" value="1"/>
</dbReference>
<feature type="domain" description="Transposase InsH N-terminal" evidence="6">
    <location>
        <begin position="22"/>
        <end position="117"/>
    </location>
</feature>
<dbReference type="PANTHER" id="PTHR35604:SF2">
    <property type="entry name" value="TRANSPOSASE INSH FOR INSERTION SEQUENCE ELEMENT IS5A-RELATED"/>
    <property type="match status" value="1"/>
</dbReference>
<feature type="region of interest" description="Disordered" evidence="4">
    <location>
        <begin position="155"/>
        <end position="179"/>
    </location>
</feature>
<dbReference type="InterPro" id="IPR008490">
    <property type="entry name" value="Transposase_InsH_N"/>
</dbReference>
<evidence type="ECO:0000313" key="8">
    <source>
        <dbReference type="Proteomes" id="UP000077245"/>
    </source>
</evidence>
<evidence type="ECO:0000256" key="4">
    <source>
        <dbReference type="SAM" id="MobiDB-lite"/>
    </source>
</evidence>
<keyword evidence="2" id="KW-0238">DNA-binding</keyword>
<dbReference type="GO" id="GO:0003677">
    <property type="term" value="F:DNA binding"/>
    <property type="evidence" value="ECO:0007669"/>
    <property type="project" value="UniProtKB-KW"/>
</dbReference>
<comment type="caution">
    <text evidence="7">The sequence shown here is derived from an EMBL/GenBank/DDBJ whole genome shotgun (WGS) entry which is preliminary data.</text>
</comment>
<feature type="compositionally biased region" description="Basic and acidic residues" evidence="4">
    <location>
        <begin position="158"/>
        <end position="179"/>
    </location>
</feature>
<sequence length="323" mass="37632">MIIYIFNSMYNLNNYFINKQYAKVEELGDRLADIDPLIDWEVFRPIIKSMYDNQSEKGGRPNNDEIVMLKMLVLQTWYGLSDFEAQKQANDRISFLKFLGFPDKVPDQSTIWLFREKMIENKIDDAIWEELQKQLDEKGFKIKKGAIQDATFITTDPGHQKADEPRGEQAKTRRSKDGAWTKKGEKSFFGFKLHTKVDMEHQFIRKIETTAANVHDSQIDLIDKGEVGYKDKGYFGVKSKGYDATMDKATRNNPLSIRQKLRNKRIARKRSPGERPYAVIKNIFHNAHLKVTTLPRIAVKNMLSCFSYNLQQLHTIKKQNTTH</sequence>
<protein>
    <submittedName>
        <fullName evidence="7">Transposase DDE domain protein</fullName>
    </submittedName>
</protein>
<evidence type="ECO:0000256" key="2">
    <source>
        <dbReference type="ARBA" id="ARBA00023125"/>
    </source>
</evidence>
<proteinExistence type="predicted"/>
<dbReference type="Pfam" id="PF05598">
    <property type="entry name" value="DUF772"/>
    <property type="match status" value="1"/>
</dbReference>
<feature type="domain" description="Transposase IS4-like" evidence="5">
    <location>
        <begin position="146"/>
        <end position="310"/>
    </location>
</feature>
<dbReference type="InterPro" id="IPR002559">
    <property type="entry name" value="Transposase_11"/>
</dbReference>
<evidence type="ECO:0000256" key="3">
    <source>
        <dbReference type="ARBA" id="ARBA00023172"/>
    </source>
</evidence>
<evidence type="ECO:0000259" key="6">
    <source>
        <dbReference type="Pfam" id="PF05598"/>
    </source>
</evidence>
<dbReference type="Proteomes" id="UP000077245">
    <property type="component" value="Unassembled WGS sequence"/>
</dbReference>
<dbReference type="InterPro" id="IPR047959">
    <property type="entry name" value="Transpos_IS5"/>
</dbReference>
<dbReference type="GO" id="GO:0004803">
    <property type="term" value="F:transposase activity"/>
    <property type="evidence" value="ECO:0007669"/>
    <property type="project" value="InterPro"/>
</dbReference>
<dbReference type="PANTHER" id="PTHR35604">
    <property type="entry name" value="TRANSPOSASE INSH FOR INSERTION SEQUENCE ELEMENT IS5A-RELATED"/>
    <property type="match status" value="1"/>
</dbReference>
<evidence type="ECO:0000313" key="7">
    <source>
        <dbReference type="EMBL" id="KZX10434.1"/>
    </source>
</evidence>
<organism evidence="7 8">
    <name type="scientific">Methanobrevibacter curvatus</name>
    <dbReference type="NCBI Taxonomy" id="49547"/>
    <lineage>
        <taxon>Archaea</taxon>
        <taxon>Methanobacteriati</taxon>
        <taxon>Methanobacteriota</taxon>
        <taxon>Methanomada group</taxon>
        <taxon>Methanobacteria</taxon>
        <taxon>Methanobacteriales</taxon>
        <taxon>Methanobacteriaceae</taxon>
        <taxon>Methanobrevibacter</taxon>
    </lineage>
</organism>
<keyword evidence="8" id="KW-1185">Reference proteome</keyword>
<name>A0A165Z9I4_9EURY</name>